<dbReference type="NCBIfam" id="TIGR03696">
    <property type="entry name" value="Rhs_assc_core"/>
    <property type="match status" value="1"/>
</dbReference>
<protein>
    <recommendedName>
        <fullName evidence="2">Teneurin-like YD-shell domain-containing protein</fullName>
    </recommendedName>
</protein>
<keyword evidence="1" id="KW-0677">Repeat</keyword>
<organism evidence="3 4">
    <name type="scientific">Nonomuraea phyllanthi</name>
    <dbReference type="NCBI Taxonomy" id="2219224"/>
    <lineage>
        <taxon>Bacteria</taxon>
        <taxon>Bacillati</taxon>
        <taxon>Actinomycetota</taxon>
        <taxon>Actinomycetes</taxon>
        <taxon>Streptosporangiales</taxon>
        <taxon>Streptosporangiaceae</taxon>
        <taxon>Nonomuraea</taxon>
    </lineage>
</organism>
<reference evidence="3 4" key="1">
    <citation type="submission" date="2019-10" db="EMBL/GenBank/DDBJ databases">
        <title>Nonomuraea sp. nov., isolated from Phyllanthus amarus.</title>
        <authorList>
            <person name="Klykleung N."/>
            <person name="Tanasupawat S."/>
        </authorList>
    </citation>
    <scope>NUCLEOTIDE SEQUENCE [LARGE SCALE GENOMIC DNA]</scope>
    <source>
        <strain evidence="3 4">PA1-10</strain>
    </source>
</reference>
<dbReference type="InterPro" id="IPR056823">
    <property type="entry name" value="TEN-like_YD-shell"/>
</dbReference>
<keyword evidence="4" id="KW-1185">Reference proteome</keyword>
<dbReference type="OrthoDB" id="4981820at2"/>
<sequence>GGSTTAYEWDAAGNRTKAGDATFTYDERNRLTSGDGTDYTYTARGTLATSTKAGATTSYTFDAFDRLIADGDSLYSYDALDRMTSRIRGTAKHTFAYSGLGNDLAAVTDSGGVVQARYARDAGGGLLGLKEGTGAAVAALTDLHGDLVATFTTSLQSSAAYDPFGTVTAQTGTSSQLGYQGEYTDPDTGKLNMHTRWYQPGTGTFTSRDTADLTPNPSVQANRYTYANASPLTGTDPTGHATISIGSGSLAGFGYSGSGSSAAGCIGYSLGACGGGDAIDTSNDMIGACLACVTAGEVITSGFVLVMTEEQMRTQNVLPNGMEPPKGFWATDKAVRKSVVELIYKGATEEIITRMWARLQIGGLPAANATLKIAEAQADMEVTLSQCRESLRSDDCQKLIKEKWEEFRSAICENPSSGKCTPTKELKDSGYPVELYKFLGSQPPGQTNAKFTANLIKWAEEHGKGCSKSGILTVCTGLRKTKHFDGDAMTLSSVMLTDKKPAADLLRHEAVHARQWATYNKGSDYWPTFLVYYMAEGKDPCENRFEQQAGKAGRPYKCS</sequence>
<dbReference type="InterPro" id="IPR022385">
    <property type="entry name" value="Rhs_assc_core"/>
</dbReference>
<evidence type="ECO:0000259" key="2">
    <source>
        <dbReference type="Pfam" id="PF25023"/>
    </source>
</evidence>
<evidence type="ECO:0000313" key="3">
    <source>
        <dbReference type="EMBL" id="KAB8183905.1"/>
    </source>
</evidence>
<dbReference type="Gene3D" id="2.180.10.10">
    <property type="entry name" value="RHS repeat-associated core"/>
    <property type="match status" value="1"/>
</dbReference>
<dbReference type="Proteomes" id="UP000312512">
    <property type="component" value="Unassembled WGS sequence"/>
</dbReference>
<evidence type="ECO:0000256" key="1">
    <source>
        <dbReference type="ARBA" id="ARBA00022737"/>
    </source>
</evidence>
<dbReference type="EMBL" id="VDLX02000034">
    <property type="protein sequence ID" value="KAB8183905.1"/>
    <property type="molecule type" value="Genomic_DNA"/>
</dbReference>
<name>A0A5C4UZN6_9ACTN</name>
<evidence type="ECO:0000313" key="4">
    <source>
        <dbReference type="Proteomes" id="UP000312512"/>
    </source>
</evidence>
<dbReference type="RefSeq" id="WP_139638013.1">
    <property type="nucleotide sequence ID" value="NZ_VDLX02000034.1"/>
</dbReference>
<dbReference type="InterPro" id="IPR050708">
    <property type="entry name" value="T6SS_VgrG/RHS"/>
</dbReference>
<accession>A0A5C4UZN6</accession>
<comment type="caution">
    <text evidence="3">The sequence shown here is derived from an EMBL/GenBank/DDBJ whole genome shotgun (WGS) entry which is preliminary data.</text>
</comment>
<feature type="domain" description="Teneurin-like YD-shell" evidence="2">
    <location>
        <begin position="3"/>
        <end position="231"/>
    </location>
</feature>
<feature type="non-terminal residue" evidence="3">
    <location>
        <position position="1"/>
    </location>
</feature>
<dbReference type="PANTHER" id="PTHR32305:SF15">
    <property type="entry name" value="PROTEIN RHSA-RELATED"/>
    <property type="match status" value="1"/>
</dbReference>
<dbReference type="Pfam" id="PF25023">
    <property type="entry name" value="TEN_YD-shell"/>
    <property type="match status" value="1"/>
</dbReference>
<dbReference type="PANTHER" id="PTHR32305">
    <property type="match status" value="1"/>
</dbReference>
<gene>
    <name evidence="3" type="ORF">FH608_048595</name>
</gene>
<proteinExistence type="predicted"/>
<dbReference type="AlphaFoldDB" id="A0A5C4UZN6"/>